<dbReference type="SUPFAM" id="SSF144284">
    <property type="entry name" value="Sec2 N-terminal region"/>
    <property type="match status" value="1"/>
</dbReference>
<organism evidence="3 4">
    <name type="scientific">Mycena maculata</name>
    <dbReference type="NCBI Taxonomy" id="230809"/>
    <lineage>
        <taxon>Eukaryota</taxon>
        <taxon>Fungi</taxon>
        <taxon>Dikarya</taxon>
        <taxon>Basidiomycota</taxon>
        <taxon>Agaricomycotina</taxon>
        <taxon>Agaricomycetes</taxon>
        <taxon>Agaricomycetidae</taxon>
        <taxon>Agaricales</taxon>
        <taxon>Marasmiineae</taxon>
        <taxon>Mycenaceae</taxon>
        <taxon>Mycena</taxon>
    </lineage>
</organism>
<feature type="compositionally biased region" description="Low complexity" evidence="1">
    <location>
        <begin position="150"/>
        <end position="168"/>
    </location>
</feature>
<evidence type="ECO:0000313" key="4">
    <source>
        <dbReference type="Proteomes" id="UP001215280"/>
    </source>
</evidence>
<dbReference type="Gene3D" id="6.10.140.910">
    <property type="match status" value="1"/>
</dbReference>
<feature type="compositionally biased region" description="Polar residues" evidence="1">
    <location>
        <begin position="181"/>
        <end position="195"/>
    </location>
</feature>
<dbReference type="EMBL" id="JARJLG010000184">
    <property type="protein sequence ID" value="KAJ7731333.1"/>
    <property type="molecule type" value="Genomic_DNA"/>
</dbReference>
<evidence type="ECO:0000259" key="2">
    <source>
        <dbReference type="Pfam" id="PF06428"/>
    </source>
</evidence>
<accession>A0AAD7HZ04</accession>
<sequence>MSHFPSSLQNGRSSGVPRRIDSLNATQQKTPSHQIFLTIEQELHDARRVSSHGQEEDLRSALNMVINRVTELSTLLSEAYKSKAELEVQLNVAKSNLQLVIANNEMLEEALKSGGGRDLGWRRASGPGATAPTRPDTGERPVSLDAAPLPGSGTSTTNGSPTEGSSNSRFFKTLFNGRPGTPTQAQQPHLNSPSMPSLHGNPEDEALGSALQKARQDAERERKQAERERKLAEKAKAEAAAALRDKAALEAEIESLSQALFEEANRMVASERKRRAEAESELAKL</sequence>
<evidence type="ECO:0000256" key="1">
    <source>
        <dbReference type="SAM" id="MobiDB-lite"/>
    </source>
</evidence>
<dbReference type="Pfam" id="PF06428">
    <property type="entry name" value="Sec2p"/>
    <property type="match status" value="1"/>
</dbReference>
<feature type="domain" description="GDP/GTP exchange factor Sec2 N-terminal" evidence="2">
    <location>
        <begin position="216"/>
        <end position="285"/>
    </location>
</feature>
<dbReference type="Proteomes" id="UP001215280">
    <property type="component" value="Unassembled WGS sequence"/>
</dbReference>
<feature type="region of interest" description="Disordered" evidence="1">
    <location>
        <begin position="113"/>
        <end position="233"/>
    </location>
</feature>
<reference evidence="3" key="1">
    <citation type="submission" date="2023-03" db="EMBL/GenBank/DDBJ databases">
        <title>Massive genome expansion in bonnet fungi (Mycena s.s.) driven by repeated elements and novel gene families across ecological guilds.</title>
        <authorList>
            <consortium name="Lawrence Berkeley National Laboratory"/>
            <person name="Harder C.B."/>
            <person name="Miyauchi S."/>
            <person name="Viragh M."/>
            <person name="Kuo A."/>
            <person name="Thoen E."/>
            <person name="Andreopoulos B."/>
            <person name="Lu D."/>
            <person name="Skrede I."/>
            <person name="Drula E."/>
            <person name="Henrissat B."/>
            <person name="Morin E."/>
            <person name="Kohler A."/>
            <person name="Barry K."/>
            <person name="LaButti K."/>
            <person name="Morin E."/>
            <person name="Salamov A."/>
            <person name="Lipzen A."/>
            <person name="Mereny Z."/>
            <person name="Hegedus B."/>
            <person name="Baldrian P."/>
            <person name="Stursova M."/>
            <person name="Weitz H."/>
            <person name="Taylor A."/>
            <person name="Grigoriev I.V."/>
            <person name="Nagy L.G."/>
            <person name="Martin F."/>
            <person name="Kauserud H."/>
        </authorList>
    </citation>
    <scope>NUCLEOTIDE SEQUENCE</scope>
    <source>
        <strain evidence="3">CBHHK188m</strain>
    </source>
</reference>
<feature type="compositionally biased region" description="Basic and acidic residues" evidence="1">
    <location>
        <begin position="214"/>
        <end position="233"/>
    </location>
</feature>
<dbReference type="InterPro" id="IPR009449">
    <property type="entry name" value="Sec2_N"/>
</dbReference>
<name>A0AAD7HZ04_9AGAR</name>
<keyword evidence="4" id="KW-1185">Reference proteome</keyword>
<gene>
    <name evidence="3" type="ORF">DFH07DRAFT_755699</name>
</gene>
<proteinExistence type="predicted"/>
<evidence type="ECO:0000313" key="3">
    <source>
        <dbReference type="EMBL" id="KAJ7731333.1"/>
    </source>
</evidence>
<comment type="caution">
    <text evidence="3">The sequence shown here is derived from an EMBL/GenBank/DDBJ whole genome shotgun (WGS) entry which is preliminary data.</text>
</comment>
<dbReference type="AlphaFoldDB" id="A0AAD7HZ04"/>
<feature type="non-terminal residue" evidence="3">
    <location>
        <position position="285"/>
    </location>
</feature>
<protein>
    <recommendedName>
        <fullName evidence="2">GDP/GTP exchange factor Sec2 N-terminal domain-containing protein</fullName>
    </recommendedName>
</protein>